<sequence length="106" mass="11897">MWLSKGSSMVTINLFNVREALQGLIHLPWFYLPHKGLIVTTCDLSHKTRSKGVLIETMSPSTCGLRPINMPNTNQHARHTSASGILLICVAATWEWPCMRLCAHRV</sequence>
<protein>
    <submittedName>
        <fullName evidence="1">Uncharacterized protein</fullName>
    </submittedName>
</protein>
<gene>
    <name evidence="1" type="ORF">O6H91_03G088900</name>
</gene>
<evidence type="ECO:0000313" key="2">
    <source>
        <dbReference type="Proteomes" id="UP001162992"/>
    </source>
</evidence>
<accession>A0ACC2E8V3</accession>
<proteinExistence type="predicted"/>
<name>A0ACC2E8V3_DIPCM</name>
<keyword evidence="2" id="KW-1185">Reference proteome</keyword>
<comment type="caution">
    <text evidence="1">The sequence shown here is derived from an EMBL/GenBank/DDBJ whole genome shotgun (WGS) entry which is preliminary data.</text>
</comment>
<evidence type="ECO:0000313" key="1">
    <source>
        <dbReference type="EMBL" id="KAJ7562916.1"/>
    </source>
</evidence>
<dbReference type="Proteomes" id="UP001162992">
    <property type="component" value="Chromosome 3"/>
</dbReference>
<dbReference type="EMBL" id="CM055094">
    <property type="protein sequence ID" value="KAJ7562916.1"/>
    <property type="molecule type" value="Genomic_DNA"/>
</dbReference>
<reference evidence="2" key="1">
    <citation type="journal article" date="2024" name="Proc. Natl. Acad. Sci. U.S.A.">
        <title>Extraordinary preservation of gene collinearity over three hundred million years revealed in homosporous lycophytes.</title>
        <authorList>
            <person name="Li C."/>
            <person name="Wickell D."/>
            <person name="Kuo L.Y."/>
            <person name="Chen X."/>
            <person name="Nie B."/>
            <person name="Liao X."/>
            <person name="Peng D."/>
            <person name="Ji J."/>
            <person name="Jenkins J."/>
            <person name="Williams M."/>
            <person name="Shu S."/>
            <person name="Plott C."/>
            <person name="Barry K."/>
            <person name="Rajasekar S."/>
            <person name="Grimwood J."/>
            <person name="Han X."/>
            <person name="Sun S."/>
            <person name="Hou Z."/>
            <person name="He W."/>
            <person name="Dai G."/>
            <person name="Sun C."/>
            <person name="Schmutz J."/>
            <person name="Leebens-Mack J.H."/>
            <person name="Li F.W."/>
            <person name="Wang L."/>
        </authorList>
    </citation>
    <scope>NUCLEOTIDE SEQUENCE [LARGE SCALE GENOMIC DNA]</scope>
    <source>
        <strain evidence="2">cv. PW_Plant_1</strain>
    </source>
</reference>
<organism evidence="1 2">
    <name type="scientific">Diphasiastrum complanatum</name>
    <name type="common">Issler's clubmoss</name>
    <name type="synonym">Lycopodium complanatum</name>
    <dbReference type="NCBI Taxonomy" id="34168"/>
    <lineage>
        <taxon>Eukaryota</taxon>
        <taxon>Viridiplantae</taxon>
        <taxon>Streptophyta</taxon>
        <taxon>Embryophyta</taxon>
        <taxon>Tracheophyta</taxon>
        <taxon>Lycopodiopsida</taxon>
        <taxon>Lycopodiales</taxon>
        <taxon>Lycopodiaceae</taxon>
        <taxon>Lycopodioideae</taxon>
        <taxon>Diphasiastrum</taxon>
    </lineage>
</organism>